<dbReference type="Proteomes" id="UP000343335">
    <property type="component" value="Unassembled WGS sequence"/>
</dbReference>
<gene>
    <name evidence="1" type="primary">spaK_1</name>
    <name evidence="1" type="ORF">PCO31010_04120</name>
</gene>
<name>A0A5E4XVL6_9BURK</name>
<protein>
    <submittedName>
        <fullName evidence="1">Surface presentation of antigens protein SpaK</fullName>
    </submittedName>
</protein>
<dbReference type="RefSeq" id="WP_150665860.1">
    <property type="nucleotide sequence ID" value="NZ_CABPSA010000007.1"/>
</dbReference>
<proteinExistence type="predicted"/>
<reference evidence="1 2" key="1">
    <citation type="submission" date="2019-08" db="EMBL/GenBank/DDBJ databases">
        <authorList>
            <person name="Peeters C."/>
        </authorList>
    </citation>
    <scope>NUCLEOTIDE SEQUENCE [LARGE SCALE GENOMIC DNA]</scope>
    <source>
        <strain evidence="1 2">LMG 31010</strain>
    </source>
</reference>
<sequence length="132" mass="15368">MNYDVATLVRNTLSMLGCDQQRVSDFDNHSTITLSFFRTPDINILEIDGNIWFHSIFDFRDFDEIKSRSNEIIKIMMTPYEWSLSRSIGLTAGNEQIEQLAVINPEYLNGRTNLCEALQDFYQHLKEIIQPS</sequence>
<evidence type="ECO:0000313" key="2">
    <source>
        <dbReference type="Proteomes" id="UP000343335"/>
    </source>
</evidence>
<evidence type="ECO:0000313" key="1">
    <source>
        <dbReference type="EMBL" id="VVE40128.1"/>
    </source>
</evidence>
<organism evidence="1 2">
    <name type="scientific">Pandoraea commovens</name>
    <dbReference type="NCBI Taxonomy" id="2508289"/>
    <lineage>
        <taxon>Bacteria</taxon>
        <taxon>Pseudomonadati</taxon>
        <taxon>Pseudomonadota</taxon>
        <taxon>Betaproteobacteria</taxon>
        <taxon>Burkholderiales</taxon>
        <taxon>Burkholderiaceae</taxon>
        <taxon>Pandoraea</taxon>
    </lineage>
</organism>
<dbReference type="EMBL" id="CABPSA010000007">
    <property type="protein sequence ID" value="VVE40128.1"/>
    <property type="molecule type" value="Genomic_DNA"/>
</dbReference>
<dbReference type="SUPFAM" id="SSF69635">
    <property type="entry name" value="Type III secretory system chaperone-like"/>
    <property type="match status" value="1"/>
</dbReference>
<dbReference type="InterPro" id="IPR003065">
    <property type="entry name" value="Invas_SpaK"/>
</dbReference>
<dbReference type="Gene3D" id="3.30.1460.10">
    <property type="match status" value="1"/>
</dbReference>
<dbReference type="PRINTS" id="PR01305">
    <property type="entry name" value="SSPAKPROTEIN"/>
</dbReference>
<dbReference type="Pfam" id="PF03519">
    <property type="entry name" value="Invas_SpaK"/>
    <property type="match status" value="1"/>
</dbReference>
<accession>A0A5E4XVL6</accession>
<dbReference type="AlphaFoldDB" id="A0A5E4XVL6"/>